<proteinExistence type="predicted"/>
<dbReference type="Proteomes" id="UP000037395">
    <property type="component" value="Unassembled WGS sequence"/>
</dbReference>
<sequence length="128" mass="13049">MSSAVITDPAQLPVVFQDALNSGDVDAVLALFAPGAAMRTVSGELVTGPGALRAEIGGTVAARGRLTNVQRHTLVGAGTALLVTDWTLEIDTPTGDRIAPTGTTANIARQDPSDGGWRFALLNPLGTA</sequence>
<dbReference type="AlphaFoldDB" id="A0A1E7N8L5"/>
<dbReference type="GeneID" id="97489363"/>
<comment type="caution">
    <text evidence="3">The sequence shown here is derived from an EMBL/GenBank/DDBJ whole genome shotgun (WGS) entry which is preliminary data.</text>
</comment>
<dbReference type="SUPFAM" id="SSF54427">
    <property type="entry name" value="NTF2-like"/>
    <property type="match status" value="1"/>
</dbReference>
<reference evidence="2" key="5">
    <citation type="submission" date="2020-09" db="EMBL/GenBank/DDBJ databases">
        <authorList>
            <person name="Sun Q."/>
            <person name="Ohkuma M."/>
        </authorList>
    </citation>
    <scope>NUCLEOTIDE SEQUENCE</scope>
    <source>
        <strain evidence="2">JCM 4434</strain>
    </source>
</reference>
<name>A0A1E7N8L5_KITAU</name>
<protein>
    <recommendedName>
        <fullName evidence="1">SnoaL-like domain-containing protein</fullName>
    </recommendedName>
</protein>
<dbReference type="Proteomes" id="UP000610124">
    <property type="component" value="Unassembled WGS sequence"/>
</dbReference>
<reference evidence="3" key="4">
    <citation type="submission" date="2016-08" db="EMBL/GenBank/DDBJ databases">
        <title>Sequencing, Assembly and Comparative Genomics of S. aureofaciens ATCC 10762.</title>
        <authorList>
            <person name="Gradnigo J.S."/>
            <person name="Johnson N."/>
            <person name="Somerville G.A."/>
        </authorList>
    </citation>
    <scope>NUCLEOTIDE SEQUENCE [LARGE SCALE GENOMIC DNA]</scope>
    <source>
        <strain evidence="3">ATCC 10762</strain>
    </source>
</reference>
<dbReference type="EMBL" id="JPRF03000021">
    <property type="protein sequence ID" value="OEV37037.1"/>
    <property type="molecule type" value="Genomic_DNA"/>
</dbReference>
<reference evidence="4" key="3">
    <citation type="submission" date="2016-08" db="EMBL/GenBank/DDBJ databases">
        <title>Sequencing, assembly and comparative genomics of S. aureofaciens ATCC 10762.</title>
        <authorList>
            <person name="Gradnigo J.S."/>
            <person name="Johnson N."/>
            <person name="Somerville G.A."/>
        </authorList>
    </citation>
    <scope>NUCLEOTIDE SEQUENCE [LARGE SCALE GENOMIC DNA]</scope>
    <source>
        <strain evidence="4">ATCC 10762 / DSM 40127 / CCM 3239 / JCM 4008 / LMG 5968 / NBRC 12843 / NCIMB 8234 / A-377</strain>
    </source>
</reference>
<gene>
    <name evidence="2" type="ORF">GCM10010502_64440</name>
    <name evidence="3" type="ORF">HS99_0004205</name>
</gene>
<evidence type="ECO:0000313" key="3">
    <source>
        <dbReference type="EMBL" id="OEV37037.1"/>
    </source>
</evidence>
<organism evidence="3 4">
    <name type="scientific">Kitasatospora aureofaciens</name>
    <name type="common">Streptomyces aureofaciens</name>
    <dbReference type="NCBI Taxonomy" id="1894"/>
    <lineage>
        <taxon>Bacteria</taxon>
        <taxon>Bacillati</taxon>
        <taxon>Actinomycetota</taxon>
        <taxon>Actinomycetes</taxon>
        <taxon>Kitasatosporales</taxon>
        <taxon>Streptomycetaceae</taxon>
        <taxon>Kitasatospora</taxon>
    </lineage>
</organism>
<accession>A0A8H9HZS0</accession>
<keyword evidence="4" id="KW-1185">Reference proteome</keyword>
<evidence type="ECO:0000313" key="2">
    <source>
        <dbReference type="EMBL" id="GGV01044.1"/>
    </source>
</evidence>
<evidence type="ECO:0000313" key="4">
    <source>
        <dbReference type="Proteomes" id="UP000037395"/>
    </source>
</evidence>
<dbReference type="Gene3D" id="3.10.450.50">
    <property type="match status" value="1"/>
</dbReference>
<dbReference type="EMBL" id="BMUB01000025">
    <property type="protein sequence ID" value="GGV01044.1"/>
    <property type="molecule type" value="Genomic_DNA"/>
</dbReference>
<reference evidence="2" key="1">
    <citation type="journal article" date="2014" name="Int. J. Syst. Evol. Microbiol.">
        <title>Complete genome sequence of Corynebacterium casei LMG S-19264T (=DSM 44701T), isolated from a smear-ripened cheese.</title>
        <authorList>
            <consortium name="US DOE Joint Genome Institute (JGI-PGF)"/>
            <person name="Walter F."/>
            <person name="Albersmeier A."/>
            <person name="Kalinowski J."/>
            <person name="Ruckert C."/>
        </authorList>
    </citation>
    <scope>NUCLEOTIDE SEQUENCE</scope>
    <source>
        <strain evidence="2">JCM 4434</strain>
    </source>
</reference>
<reference evidence="3 4" key="2">
    <citation type="submission" date="2014-07" db="EMBL/GenBank/DDBJ databases">
        <authorList>
            <person name="Zhang J.E."/>
            <person name="Yang H."/>
            <person name="Guo J."/>
            <person name="Deng Z."/>
            <person name="Luo H."/>
            <person name="Luo M."/>
            <person name="Zhao B."/>
        </authorList>
    </citation>
    <scope>NUCLEOTIDE SEQUENCE [LARGE SCALE GENOMIC DNA]</scope>
    <source>
        <strain evidence="3">ATCC 10762</strain>
        <strain evidence="4">ATCC 10762 / DSM 40127 / CCM 3239 / JCM 4008 / LMG 5968 / NBRC 12843 / NCIMB 8234 / A-377</strain>
    </source>
</reference>
<dbReference type="RefSeq" id="WP_030556172.1">
    <property type="nucleotide sequence ID" value="NZ_BMUB01000025.1"/>
</dbReference>
<evidence type="ECO:0000259" key="1">
    <source>
        <dbReference type="Pfam" id="PF12680"/>
    </source>
</evidence>
<accession>A0A1E7N8L5</accession>
<dbReference type="Pfam" id="PF12680">
    <property type="entry name" value="SnoaL_2"/>
    <property type="match status" value="1"/>
</dbReference>
<feature type="domain" description="SnoaL-like" evidence="1">
    <location>
        <begin position="16"/>
        <end position="99"/>
    </location>
</feature>
<dbReference type="InterPro" id="IPR032710">
    <property type="entry name" value="NTF2-like_dom_sf"/>
</dbReference>
<dbReference type="InterPro" id="IPR037401">
    <property type="entry name" value="SnoaL-like"/>
</dbReference>